<reference evidence="8" key="1">
    <citation type="submission" date="2015-02" db="EMBL/GenBank/DDBJ databases">
        <title>Pyrococcus kukulkanii sp. nov., a novel hyperthermophilic archaeon isolated from a deep-sea hydrothermal vent at the Guaymas Basin.</title>
        <authorList>
            <person name="Oger P.M."/>
            <person name="Callac N."/>
            <person name="Jebbar M."/>
            <person name="Godfroy A."/>
        </authorList>
    </citation>
    <scope>NUCLEOTIDE SEQUENCE [LARGE SCALE GENOMIC DNA]</scope>
    <source>
        <strain evidence="8">NCB100</strain>
    </source>
</reference>
<gene>
    <name evidence="7" type="ORF">TQ32_05170</name>
</gene>
<keyword evidence="3 6" id="KW-0812">Transmembrane</keyword>
<sequence length="160" mass="18161">MRELPVFLLVLGTYLIFTGSAKPYDLVTGALVALVISVLTSKYLVERPGKALNPLRWLWALIYFLWYMIVAEVKAHINVIVRIFTGNVKPAIVKVPVNLSSDYSKMLVANSITNTPGTVVVDVDGEYLYVNWIYATTDRPEEVRERISKEFEKFASKIFE</sequence>
<dbReference type="RefSeq" id="WP_068321897.1">
    <property type="nucleotide sequence ID" value="NZ_CP010835.1"/>
</dbReference>
<feature type="transmembrane region" description="Helical" evidence="6">
    <location>
        <begin position="28"/>
        <end position="45"/>
    </location>
</feature>
<dbReference type="GeneID" id="28491203"/>
<dbReference type="OrthoDB" id="85180at2157"/>
<evidence type="ECO:0000256" key="3">
    <source>
        <dbReference type="ARBA" id="ARBA00022692"/>
    </source>
</evidence>
<evidence type="ECO:0000256" key="5">
    <source>
        <dbReference type="ARBA" id="ARBA00023136"/>
    </source>
</evidence>
<reference evidence="7 8" key="2">
    <citation type="journal article" date="2016" name="Int. J. Syst. Evol. Microbiol.">
        <title>Pyrococcus kukulkanii sp. nov., a hyperthermophilic, piezophilic archaeon isolated from a deep-sea hydrothermal vent.</title>
        <authorList>
            <person name="Callac N."/>
            <person name="Oger P."/>
            <person name="Lesongeur F."/>
            <person name="Rattray J.E."/>
            <person name="Vannier P."/>
            <person name="Michoud G."/>
            <person name="Beauverger M."/>
            <person name="Gayet N."/>
            <person name="Rouxel O."/>
            <person name="Jebbar M."/>
            <person name="Godfroy A."/>
        </authorList>
    </citation>
    <scope>NUCLEOTIDE SEQUENCE [LARGE SCALE GENOMIC DNA]</scope>
    <source>
        <strain evidence="7 8">NCB100</strain>
    </source>
</reference>
<dbReference type="STRING" id="1609559.TQ32_05170"/>
<feature type="transmembrane region" description="Helical" evidence="6">
    <location>
        <begin position="57"/>
        <end position="77"/>
    </location>
</feature>
<evidence type="ECO:0000313" key="7">
    <source>
        <dbReference type="EMBL" id="AMM53938.1"/>
    </source>
</evidence>
<keyword evidence="2" id="KW-1003">Cell membrane</keyword>
<dbReference type="GO" id="GO:0008324">
    <property type="term" value="F:monoatomic cation transmembrane transporter activity"/>
    <property type="evidence" value="ECO:0007669"/>
    <property type="project" value="InterPro"/>
</dbReference>
<dbReference type="EMBL" id="CP010835">
    <property type="protein sequence ID" value="AMM53938.1"/>
    <property type="molecule type" value="Genomic_DNA"/>
</dbReference>
<dbReference type="AlphaFoldDB" id="A0A127B9H5"/>
<dbReference type="GO" id="GO:0005886">
    <property type="term" value="C:plasma membrane"/>
    <property type="evidence" value="ECO:0007669"/>
    <property type="project" value="UniProtKB-SubCell"/>
</dbReference>
<dbReference type="Proteomes" id="UP000070587">
    <property type="component" value="Chromosome"/>
</dbReference>
<evidence type="ECO:0000313" key="8">
    <source>
        <dbReference type="Proteomes" id="UP000070587"/>
    </source>
</evidence>
<keyword evidence="4 6" id="KW-1133">Transmembrane helix</keyword>
<dbReference type="InterPro" id="IPR002758">
    <property type="entry name" value="Cation_antiport_E"/>
</dbReference>
<accession>A0A127B9H5</accession>
<evidence type="ECO:0000256" key="6">
    <source>
        <dbReference type="SAM" id="Phobius"/>
    </source>
</evidence>
<dbReference type="KEGG" id="pyc:TQ32_05170"/>
<comment type="subcellular location">
    <subcellularLocation>
        <location evidence="1">Cell membrane</location>
        <topology evidence="1">Multi-pass membrane protein</topology>
    </subcellularLocation>
</comment>
<name>A0A127B9H5_9EURY</name>
<evidence type="ECO:0000256" key="2">
    <source>
        <dbReference type="ARBA" id="ARBA00022475"/>
    </source>
</evidence>
<dbReference type="PIRSF" id="PIRSF019239">
    <property type="entry name" value="MrpE"/>
    <property type="match status" value="1"/>
</dbReference>
<organism evidence="7 8">
    <name type="scientific">Pyrococcus kukulkanii</name>
    <dbReference type="NCBI Taxonomy" id="1609559"/>
    <lineage>
        <taxon>Archaea</taxon>
        <taxon>Methanobacteriati</taxon>
        <taxon>Methanobacteriota</taxon>
        <taxon>Thermococci</taxon>
        <taxon>Thermococcales</taxon>
        <taxon>Thermococcaceae</taxon>
        <taxon>Pyrococcus</taxon>
    </lineage>
</organism>
<proteinExistence type="predicted"/>
<dbReference type="PANTHER" id="PTHR34584:SF1">
    <property type="entry name" value="NA(+)_H(+) ANTIPORTER SUBUNIT E1"/>
    <property type="match status" value="1"/>
</dbReference>
<protein>
    <submittedName>
        <fullName evidence="7">Cation:proton antiporter</fullName>
    </submittedName>
</protein>
<dbReference type="PANTHER" id="PTHR34584">
    <property type="entry name" value="NA(+)/H(+) ANTIPORTER SUBUNIT E1"/>
    <property type="match status" value="1"/>
</dbReference>
<keyword evidence="5 6" id="KW-0472">Membrane</keyword>
<evidence type="ECO:0000256" key="4">
    <source>
        <dbReference type="ARBA" id="ARBA00022989"/>
    </source>
</evidence>
<dbReference type="PATRIC" id="fig|1609559.3.peg.1077"/>
<evidence type="ECO:0000256" key="1">
    <source>
        <dbReference type="ARBA" id="ARBA00004651"/>
    </source>
</evidence>
<dbReference type="Pfam" id="PF01899">
    <property type="entry name" value="MNHE"/>
    <property type="match status" value="1"/>
</dbReference>